<keyword evidence="4" id="KW-0408">Iron</keyword>
<protein>
    <submittedName>
        <fullName evidence="7">Siderophore ABC transporter substrate-binding protein</fullName>
    </submittedName>
</protein>
<keyword evidence="3" id="KW-0813">Transport</keyword>
<keyword evidence="4" id="KW-0406">Ion transport</keyword>
<name>A0AAX1UKB8_CERSP</name>
<evidence type="ECO:0000256" key="5">
    <source>
        <dbReference type="ARBA" id="ARBA00022729"/>
    </source>
</evidence>
<accession>A0AAX1UKB8</accession>
<evidence type="ECO:0000313" key="7">
    <source>
        <dbReference type="EMBL" id="RHZ94483.1"/>
    </source>
</evidence>
<feature type="domain" description="Fe/B12 periplasmic-binding" evidence="6">
    <location>
        <begin position="54"/>
        <end position="312"/>
    </location>
</feature>
<dbReference type="InterPro" id="IPR051313">
    <property type="entry name" value="Bact_iron-sidero_bind"/>
</dbReference>
<proteinExistence type="inferred from homology"/>
<gene>
    <name evidence="7" type="ORF">D1114_12095</name>
</gene>
<dbReference type="CDD" id="cd01140">
    <property type="entry name" value="FatB"/>
    <property type="match status" value="1"/>
</dbReference>
<dbReference type="EMBL" id="QWGP01000012">
    <property type="protein sequence ID" value="RHZ94483.1"/>
    <property type="molecule type" value="Genomic_DNA"/>
</dbReference>
<dbReference type="GO" id="GO:0030288">
    <property type="term" value="C:outer membrane-bounded periplasmic space"/>
    <property type="evidence" value="ECO:0007669"/>
    <property type="project" value="TreeGrafter"/>
</dbReference>
<comment type="caution">
    <text evidence="7">The sequence shown here is derived from an EMBL/GenBank/DDBJ whole genome shotgun (WGS) entry which is preliminary data.</text>
</comment>
<evidence type="ECO:0000256" key="1">
    <source>
        <dbReference type="ARBA" id="ARBA00004196"/>
    </source>
</evidence>
<dbReference type="PANTHER" id="PTHR30532">
    <property type="entry name" value="IRON III DICITRATE-BINDING PERIPLASMIC PROTEIN"/>
    <property type="match status" value="1"/>
</dbReference>
<reference evidence="7 8" key="1">
    <citation type="submission" date="2018-08" db="EMBL/GenBank/DDBJ databases">
        <title>Draft genome sequence of Rhodobacter sphaeroides FY.</title>
        <authorList>
            <person name="Rayyan A."/>
            <person name="Meyer T.E."/>
            <person name="Kyndt J.A."/>
        </authorList>
    </citation>
    <scope>NUCLEOTIDE SEQUENCE [LARGE SCALE GENOMIC DNA]</scope>
    <source>
        <strain evidence="7 8">FY</strain>
    </source>
</reference>
<evidence type="ECO:0000313" key="8">
    <source>
        <dbReference type="Proteomes" id="UP000266305"/>
    </source>
</evidence>
<organism evidence="7 8">
    <name type="scientific">Cereibacter sphaeroides</name>
    <name type="common">Rhodobacter sphaeroides</name>
    <dbReference type="NCBI Taxonomy" id="1063"/>
    <lineage>
        <taxon>Bacteria</taxon>
        <taxon>Pseudomonadati</taxon>
        <taxon>Pseudomonadota</taxon>
        <taxon>Alphaproteobacteria</taxon>
        <taxon>Rhodobacterales</taxon>
        <taxon>Paracoccaceae</taxon>
        <taxon>Cereibacter</taxon>
    </lineage>
</organism>
<keyword evidence="4" id="KW-0410">Iron transport</keyword>
<dbReference type="Gene3D" id="3.40.50.1980">
    <property type="entry name" value="Nitrogenase molybdenum iron protein domain"/>
    <property type="match status" value="2"/>
</dbReference>
<evidence type="ECO:0000256" key="3">
    <source>
        <dbReference type="ARBA" id="ARBA00022448"/>
    </source>
</evidence>
<dbReference type="SUPFAM" id="SSF53807">
    <property type="entry name" value="Helical backbone' metal receptor"/>
    <property type="match status" value="1"/>
</dbReference>
<dbReference type="PROSITE" id="PS50983">
    <property type="entry name" value="FE_B12_PBP"/>
    <property type="match status" value="1"/>
</dbReference>
<evidence type="ECO:0000259" key="6">
    <source>
        <dbReference type="PROSITE" id="PS50983"/>
    </source>
</evidence>
<dbReference type="Pfam" id="PF01497">
    <property type="entry name" value="Peripla_BP_2"/>
    <property type="match status" value="1"/>
</dbReference>
<dbReference type="Proteomes" id="UP000266305">
    <property type="component" value="Unassembled WGS sequence"/>
</dbReference>
<dbReference type="InterPro" id="IPR033870">
    <property type="entry name" value="FatB"/>
</dbReference>
<evidence type="ECO:0000256" key="4">
    <source>
        <dbReference type="ARBA" id="ARBA00022496"/>
    </source>
</evidence>
<sequence length="312" mass="32339">MCRATRRTPKQEIDPVIRFASGLLAGLFLALPAVAETTIDTARGPVSVAAVPETVAVYDVAALDTLVALGITPAGTPERVLVPYLQETAKKAAPVGTLFEPDLEALSMLAPDLVIAGGRSAPQIAQIERVAPTLDMTIGPDLLTDARARLLAYGRLFGREARAAELDAALEARLSEVRAVAEGKGTVLVLLTNGPKLSAYGRGSRFGWIHEATGLPEAVAGLAAATHGDAVSFEFIAEADPDWLLVVDRGAAIGAEGASAQAVLDNPLVAGTKAWKKGQVIYLDPAEVYVAGGGYRAMTAVLDQLIAALGKG</sequence>
<dbReference type="GO" id="GO:1901678">
    <property type="term" value="P:iron coordination entity transport"/>
    <property type="evidence" value="ECO:0007669"/>
    <property type="project" value="UniProtKB-ARBA"/>
</dbReference>
<dbReference type="PANTHER" id="PTHR30532:SF28">
    <property type="entry name" value="PETROBACTIN-BINDING PROTEIN YCLQ"/>
    <property type="match status" value="1"/>
</dbReference>
<comment type="subcellular location">
    <subcellularLocation>
        <location evidence="1">Cell envelope</location>
    </subcellularLocation>
</comment>
<comment type="similarity">
    <text evidence="2">Belongs to the bacterial solute-binding protein 8 family.</text>
</comment>
<dbReference type="AlphaFoldDB" id="A0AAX1UKB8"/>
<keyword evidence="5" id="KW-0732">Signal</keyword>
<dbReference type="InterPro" id="IPR002491">
    <property type="entry name" value="ABC_transptr_periplasmic_BD"/>
</dbReference>
<evidence type="ECO:0000256" key="2">
    <source>
        <dbReference type="ARBA" id="ARBA00008814"/>
    </source>
</evidence>